<proteinExistence type="inferred from homology"/>
<dbReference type="PANTHER" id="PTHR11552">
    <property type="entry name" value="GLUCOSE-METHANOL-CHOLINE GMC OXIDOREDUCTASE"/>
    <property type="match status" value="1"/>
</dbReference>
<evidence type="ECO:0000256" key="5">
    <source>
        <dbReference type="PIRSR" id="PIRSR000137-2"/>
    </source>
</evidence>
<feature type="domain" description="Glucose-methanol-choline oxidoreductase N-terminal" evidence="7">
    <location>
        <begin position="84"/>
        <end position="107"/>
    </location>
</feature>
<dbReference type="Gene3D" id="3.30.560.10">
    <property type="entry name" value="Glucose Oxidase, domain 3"/>
    <property type="match status" value="1"/>
</dbReference>
<dbReference type="SUPFAM" id="SSF54373">
    <property type="entry name" value="FAD-linked reductases, C-terminal domain"/>
    <property type="match status" value="1"/>
</dbReference>
<organism evidence="9 10">
    <name type="scientific">Methylobrevis albus</name>
    <dbReference type="NCBI Taxonomy" id="2793297"/>
    <lineage>
        <taxon>Bacteria</taxon>
        <taxon>Pseudomonadati</taxon>
        <taxon>Pseudomonadota</taxon>
        <taxon>Alphaproteobacteria</taxon>
        <taxon>Hyphomicrobiales</taxon>
        <taxon>Pleomorphomonadaceae</taxon>
        <taxon>Methylobrevis</taxon>
    </lineage>
</organism>
<feature type="binding site" evidence="5">
    <location>
        <position position="226"/>
    </location>
    <ligand>
        <name>FAD</name>
        <dbReference type="ChEBI" id="CHEBI:57692"/>
    </ligand>
</feature>
<name>A0A931I295_9HYPH</name>
<evidence type="ECO:0000313" key="10">
    <source>
        <dbReference type="Proteomes" id="UP000631694"/>
    </source>
</evidence>
<evidence type="ECO:0000256" key="6">
    <source>
        <dbReference type="RuleBase" id="RU003968"/>
    </source>
</evidence>
<comment type="cofactor">
    <cofactor evidence="1 5">
        <name>FAD</name>
        <dbReference type="ChEBI" id="CHEBI:57692"/>
    </cofactor>
</comment>
<dbReference type="EMBL" id="JADZLT010000049">
    <property type="protein sequence ID" value="MBH0238094.1"/>
    <property type="molecule type" value="Genomic_DNA"/>
</dbReference>
<feature type="binding site" evidence="5">
    <location>
        <begin position="94"/>
        <end position="97"/>
    </location>
    <ligand>
        <name>FAD</name>
        <dbReference type="ChEBI" id="CHEBI:57692"/>
    </ligand>
</feature>
<feature type="domain" description="Glucose-methanol-choline oxidoreductase N-terminal" evidence="8">
    <location>
        <begin position="261"/>
        <end position="275"/>
    </location>
</feature>
<dbReference type="SUPFAM" id="SSF51905">
    <property type="entry name" value="FAD/NAD(P)-binding domain"/>
    <property type="match status" value="1"/>
</dbReference>
<dbReference type="RefSeq" id="WP_197311134.1">
    <property type="nucleotide sequence ID" value="NZ_JADZLT010000049.1"/>
</dbReference>
<dbReference type="PROSITE" id="PS00624">
    <property type="entry name" value="GMC_OXRED_2"/>
    <property type="match status" value="1"/>
</dbReference>
<evidence type="ECO:0000259" key="7">
    <source>
        <dbReference type="PROSITE" id="PS00623"/>
    </source>
</evidence>
<dbReference type="Pfam" id="PF05199">
    <property type="entry name" value="GMC_oxred_C"/>
    <property type="match status" value="1"/>
</dbReference>
<dbReference type="Pfam" id="PF00732">
    <property type="entry name" value="GMC_oxred_N"/>
    <property type="match status" value="1"/>
</dbReference>
<evidence type="ECO:0000256" key="3">
    <source>
        <dbReference type="ARBA" id="ARBA00022630"/>
    </source>
</evidence>
<reference evidence="9" key="1">
    <citation type="submission" date="2020-12" db="EMBL/GenBank/DDBJ databases">
        <title>Methylobrevis albus sp. nov., isolated from fresh water lack sediment.</title>
        <authorList>
            <person name="Zou Q."/>
        </authorList>
    </citation>
    <scope>NUCLEOTIDE SEQUENCE</scope>
    <source>
        <strain evidence="9">L22</strain>
    </source>
</reference>
<dbReference type="PIRSF" id="PIRSF000137">
    <property type="entry name" value="Alcohol_oxidase"/>
    <property type="match status" value="1"/>
</dbReference>
<dbReference type="AlphaFoldDB" id="A0A931I295"/>
<dbReference type="PANTHER" id="PTHR11552:SF147">
    <property type="entry name" value="CHOLINE DEHYDROGENASE, MITOCHONDRIAL"/>
    <property type="match status" value="1"/>
</dbReference>
<evidence type="ECO:0000256" key="2">
    <source>
        <dbReference type="ARBA" id="ARBA00010790"/>
    </source>
</evidence>
<comment type="similarity">
    <text evidence="2 6">Belongs to the GMC oxidoreductase family.</text>
</comment>
<dbReference type="InterPro" id="IPR036188">
    <property type="entry name" value="FAD/NAD-bd_sf"/>
</dbReference>
<protein>
    <submittedName>
        <fullName evidence="9">GMC family oxidoreductase N-terminal domain-containing protein</fullName>
    </submittedName>
</protein>
<dbReference type="GO" id="GO:0016614">
    <property type="term" value="F:oxidoreductase activity, acting on CH-OH group of donors"/>
    <property type="evidence" value="ECO:0007669"/>
    <property type="project" value="InterPro"/>
</dbReference>
<dbReference type="InterPro" id="IPR007867">
    <property type="entry name" value="GMC_OxRtase_C"/>
</dbReference>
<dbReference type="InterPro" id="IPR012132">
    <property type="entry name" value="GMC_OxRdtase"/>
</dbReference>
<evidence type="ECO:0000259" key="8">
    <source>
        <dbReference type="PROSITE" id="PS00624"/>
    </source>
</evidence>
<keyword evidence="3 6" id="KW-0285">Flavoprotein</keyword>
<dbReference type="PROSITE" id="PS00623">
    <property type="entry name" value="GMC_OXRED_1"/>
    <property type="match status" value="1"/>
</dbReference>
<sequence>MSGGQGYDYIIVGGGSSGSVAAARLVRDHGARVLLLEAGEKADRLLVDMPAGFIKFLKGSPLLTMHTPVPQAALGGRQPVVPQGKALGGSSIVNGMVYIRGQADDYETWDRSTDRAGWSFRHMLPYFTRMEGNQRLGGVMHGVTGPLKVSDHIHKCDLSHAFVAALQNLGMPFNPDFNGGRQTGVGFLQLTTHKGKRCSAYRAFLEPVMTDPVLSQNLVVETGATVARVLFEKDRAVGVDYVRDGKLVTARTDGEVILSAGAYQSPKLLMLSGIGPAAHLKQHGIAVKVDLPGVGENLMDHHEVPIIAATNGAYGYFGEDRGWRMIKNGLQYLLFKSGPVTSNGVEACVFINPDSPNADASIQLYCVPTVYLDRDVSDVEATHGVTLNACLLRPKARGTVRLASADPAALPLIDPNYLGHPDDLRLSIEGLKYSREILTAEPLKGMVTGEIFPGPQHTSDEALAAHCRRTVKTNYHPSGTCKMGADSDPMAVLTPELRVRGVTNLRVIDASMMPAIVSGNTNATALAVGDRAVDLITGTPTLPPVDLPNTVH</sequence>
<dbReference type="InterPro" id="IPR000172">
    <property type="entry name" value="GMC_OxRdtase_N"/>
</dbReference>
<dbReference type="GO" id="GO:0050660">
    <property type="term" value="F:flavin adenine dinucleotide binding"/>
    <property type="evidence" value="ECO:0007669"/>
    <property type="project" value="InterPro"/>
</dbReference>
<accession>A0A931I295</accession>
<keyword evidence="10" id="KW-1185">Reference proteome</keyword>
<gene>
    <name evidence="9" type="ORF">I5731_09700</name>
</gene>
<comment type="caution">
    <text evidence="9">The sequence shown here is derived from an EMBL/GenBank/DDBJ whole genome shotgun (WGS) entry which is preliminary data.</text>
</comment>
<keyword evidence="4 5" id="KW-0274">FAD</keyword>
<dbReference type="Gene3D" id="3.50.50.60">
    <property type="entry name" value="FAD/NAD(P)-binding domain"/>
    <property type="match status" value="1"/>
</dbReference>
<evidence type="ECO:0000256" key="4">
    <source>
        <dbReference type="ARBA" id="ARBA00022827"/>
    </source>
</evidence>
<evidence type="ECO:0000313" key="9">
    <source>
        <dbReference type="EMBL" id="MBH0238094.1"/>
    </source>
</evidence>
<dbReference type="Proteomes" id="UP000631694">
    <property type="component" value="Unassembled WGS sequence"/>
</dbReference>
<evidence type="ECO:0000256" key="1">
    <source>
        <dbReference type="ARBA" id="ARBA00001974"/>
    </source>
</evidence>